<evidence type="ECO:0000256" key="1">
    <source>
        <dbReference type="ARBA" id="ARBA00004383"/>
    </source>
</evidence>
<evidence type="ECO:0000313" key="8">
    <source>
        <dbReference type="EMBL" id="PHO21531.1"/>
    </source>
</evidence>
<reference evidence="7 10" key="1">
    <citation type="submission" date="2015-10" db="EMBL/GenBank/DDBJ databases">
        <title>Tn-seq of a polymicrobial infection.</title>
        <authorList>
            <person name="Stacy A."/>
            <person name="Rumbaugh K.P."/>
            <person name="Whiteley M."/>
        </authorList>
    </citation>
    <scope>NUCLEOTIDE SEQUENCE [LARGE SCALE GENOMIC DNA]</scope>
    <source>
        <strain evidence="7 10">624</strain>
    </source>
</reference>
<feature type="domain" description="Thioredoxin" evidence="6">
    <location>
        <begin position="38"/>
        <end position="175"/>
    </location>
</feature>
<protein>
    <submittedName>
        <fullName evidence="7 9">Thiol:disulfide interchange protein</fullName>
    </submittedName>
</protein>
<evidence type="ECO:0000313" key="12">
    <source>
        <dbReference type="Proteomes" id="UP000323012"/>
    </source>
</evidence>
<dbReference type="GeneID" id="77210482"/>
<dbReference type="GO" id="GO:0017004">
    <property type="term" value="P:cytochrome complex assembly"/>
    <property type="evidence" value="ECO:0007669"/>
    <property type="project" value="UniProtKB-KW"/>
</dbReference>
<dbReference type="CDD" id="cd03010">
    <property type="entry name" value="TlpA_like_DsbE"/>
    <property type="match status" value="1"/>
</dbReference>
<dbReference type="Pfam" id="PF08534">
    <property type="entry name" value="Redoxin"/>
    <property type="match status" value="1"/>
</dbReference>
<proteinExistence type="inferred from homology"/>
<keyword evidence="4" id="KW-1015">Disulfide bond</keyword>
<evidence type="ECO:0000259" key="6">
    <source>
        <dbReference type="PROSITE" id="PS51352"/>
    </source>
</evidence>
<reference evidence="8 11" key="2">
    <citation type="submission" date="2017-10" db="EMBL/GenBank/DDBJ databases">
        <title>Draft genome sequences of Aggregatibacter actinomycetemcomitans strains 310a and 310b.</title>
        <authorList>
            <person name="May A.C."/>
            <person name="Ohta H."/>
            <person name="Maeda H."/>
            <person name="Kokeguchi S."/>
            <person name="Cugini C."/>
        </authorList>
    </citation>
    <scope>NUCLEOTIDE SEQUENCE [LARGE SCALE GENOMIC DNA]</scope>
    <source>
        <strain evidence="8 11">310b</strain>
    </source>
</reference>
<name>A0A142FYW6_AGGAC</name>
<accession>A0A142FYW6</accession>
<reference evidence="9 12" key="3">
    <citation type="submission" date="2019-08" db="EMBL/GenBank/DDBJ databases">
        <title>Whole genome sequencing of Aggregatibacter actinomycetemcomitans cultured from blood stream infections in Denmark reveals a novel phylogenetic lineage expressing serotype a membrane O polysaccharide.</title>
        <authorList>
            <person name="Nedergaard S."/>
            <person name="Kobel C.M."/>
            <person name="Nielsen M.B."/>
            <person name="Moeller R.T."/>
            <person name="Jensen A.B."/>
            <person name="Noerskov-Lauritsen N."/>
        </authorList>
    </citation>
    <scope>NUCLEOTIDE SEQUENCE [LARGE SCALE GENOMIC DNA]</scope>
    <source>
        <strain evidence="9 12">PN_563</strain>
    </source>
</reference>
<dbReference type="GO" id="GO:0030288">
    <property type="term" value="C:outer membrane-bounded periplasmic space"/>
    <property type="evidence" value="ECO:0007669"/>
    <property type="project" value="InterPro"/>
</dbReference>
<dbReference type="EMBL" id="PCGW01000001">
    <property type="protein sequence ID" value="PHO21531.1"/>
    <property type="molecule type" value="Genomic_DNA"/>
</dbReference>
<dbReference type="InterPro" id="IPR013740">
    <property type="entry name" value="Redoxin"/>
</dbReference>
<dbReference type="eggNOG" id="COG0526">
    <property type="taxonomic scope" value="Bacteria"/>
</dbReference>
<dbReference type="NCBIfam" id="TIGR00385">
    <property type="entry name" value="dsbE"/>
    <property type="match status" value="1"/>
</dbReference>
<dbReference type="EMBL" id="CP012959">
    <property type="protein sequence ID" value="AMQ93596.1"/>
    <property type="molecule type" value="Genomic_DNA"/>
</dbReference>
<evidence type="ECO:0000256" key="2">
    <source>
        <dbReference type="ARBA" id="ARBA00007758"/>
    </source>
</evidence>
<dbReference type="AlphaFoldDB" id="A0A142FYW6"/>
<evidence type="ECO:0000313" key="10">
    <source>
        <dbReference type="Proteomes" id="UP000072236"/>
    </source>
</evidence>
<dbReference type="GO" id="GO:0005886">
    <property type="term" value="C:plasma membrane"/>
    <property type="evidence" value="ECO:0007669"/>
    <property type="project" value="UniProtKB-SubCell"/>
</dbReference>
<gene>
    <name evidence="7" type="ORF">ACT75_03190</name>
    <name evidence="8" type="ORF">CQR80_00075</name>
    <name evidence="9" type="ORF">FXB79_00890</name>
</gene>
<comment type="subcellular location">
    <subcellularLocation>
        <location evidence="1">Cell inner membrane</location>
        <topology evidence="1">Single-pass membrane protein</topology>
        <orientation evidence="1">Periplasmic side</orientation>
    </subcellularLocation>
</comment>
<evidence type="ECO:0000313" key="7">
    <source>
        <dbReference type="EMBL" id="AMQ93596.1"/>
    </source>
</evidence>
<dbReference type="PROSITE" id="PS51352">
    <property type="entry name" value="THIOREDOXIN_2"/>
    <property type="match status" value="1"/>
</dbReference>
<organism evidence="9 12">
    <name type="scientific">Aggregatibacter actinomycetemcomitans</name>
    <name type="common">Actinobacillus actinomycetemcomitans</name>
    <name type="synonym">Haemophilus actinomycetemcomitans</name>
    <dbReference type="NCBI Taxonomy" id="714"/>
    <lineage>
        <taxon>Bacteria</taxon>
        <taxon>Pseudomonadati</taxon>
        <taxon>Pseudomonadota</taxon>
        <taxon>Gammaproteobacteria</taxon>
        <taxon>Pasteurellales</taxon>
        <taxon>Pasteurellaceae</taxon>
        <taxon>Aggregatibacter</taxon>
    </lineage>
</organism>
<dbReference type="RefSeq" id="WP_005542796.1">
    <property type="nucleotide sequence ID" value="NZ_CP012958.1"/>
</dbReference>
<evidence type="ECO:0000256" key="4">
    <source>
        <dbReference type="ARBA" id="ARBA00023157"/>
    </source>
</evidence>
<evidence type="ECO:0000313" key="11">
    <source>
        <dbReference type="Proteomes" id="UP000226080"/>
    </source>
</evidence>
<dbReference type="InterPro" id="IPR036249">
    <property type="entry name" value="Thioredoxin-like_sf"/>
</dbReference>
<dbReference type="GO" id="GO:0015036">
    <property type="term" value="F:disulfide oxidoreductase activity"/>
    <property type="evidence" value="ECO:0007669"/>
    <property type="project" value="InterPro"/>
</dbReference>
<dbReference type="EMBL" id="VSED01000002">
    <property type="protein sequence ID" value="TYA39788.1"/>
    <property type="molecule type" value="Genomic_DNA"/>
</dbReference>
<dbReference type="KEGG" id="aact:ACT75_03190"/>
<dbReference type="OrthoDB" id="9799347at2"/>
<evidence type="ECO:0000256" key="5">
    <source>
        <dbReference type="ARBA" id="ARBA00023284"/>
    </source>
</evidence>
<dbReference type="Proteomes" id="UP000072236">
    <property type="component" value="Chromosome"/>
</dbReference>
<dbReference type="SMR" id="A0A142FYW6"/>
<dbReference type="PROSITE" id="PS00194">
    <property type="entry name" value="THIOREDOXIN_1"/>
    <property type="match status" value="1"/>
</dbReference>
<keyword evidence="5" id="KW-0676">Redox-active center</keyword>
<dbReference type="InterPro" id="IPR013766">
    <property type="entry name" value="Thioredoxin_domain"/>
</dbReference>
<dbReference type="SUPFAM" id="SSF52833">
    <property type="entry name" value="Thioredoxin-like"/>
    <property type="match status" value="1"/>
</dbReference>
<sequence length="181" mass="20218">MKKKLYLPLIIFFVLVTAFLVQLQRNALGDDPKALESALVGKPVPPKTLQDLLSDKTYDETLFKQGKPLLLNVWATWCPTCYAEHQYLNQLAKQGVPIIGLDYKDNSAKATKWLKNLGNPYQAVLKDEKGSFALDLGVYGAPETFLVDGNGVIHYRHAGDVNAKVWQETLQPIYQKLGSAQ</sequence>
<dbReference type="Proteomes" id="UP000226080">
    <property type="component" value="Unassembled WGS sequence"/>
</dbReference>
<dbReference type="PANTHER" id="PTHR42852">
    <property type="entry name" value="THIOL:DISULFIDE INTERCHANGE PROTEIN DSBE"/>
    <property type="match status" value="1"/>
</dbReference>
<dbReference type="Gene3D" id="3.40.30.10">
    <property type="entry name" value="Glutaredoxin"/>
    <property type="match status" value="1"/>
</dbReference>
<keyword evidence="11" id="KW-1185">Reference proteome</keyword>
<keyword evidence="3" id="KW-0201">Cytochrome c-type biogenesis</keyword>
<dbReference type="InterPro" id="IPR004799">
    <property type="entry name" value="Periplasmic_diS_OxRdtase_DsbE"/>
</dbReference>
<comment type="similarity">
    <text evidence="2">Belongs to the thioredoxin family. DsbE subfamily.</text>
</comment>
<dbReference type="PANTHER" id="PTHR42852:SF6">
    <property type="entry name" value="THIOL:DISULFIDE INTERCHANGE PROTEIN DSBE"/>
    <property type="match status" value="1"/>
</dbReference>
<dbReference type="InterPro" id="IPR050553">
    <property type="entry name" value="Thioredoxin_ResA/DsbE_sf"/>
</dbReference>
<dbReference type="Proteomes" id="UP000323012">
    <property type="component" value="Unassembled WGS sequence"/>
</dbReference>
<evidence type="ECO:0000256" key="3">
    <source>
        <dbReference type="ARBA" id="ARBA00022748"/>
    </source>
</evidence>
<dbReference type="InterPro" id="IPR017937">
    <property type="entry name" value="Thioredoxin_CS"/>
</dbReference>
<evidence type="ECO:0000313" key="9">
    <source>
        <dbReference type="EMBL" id="TYA39788.1"/>
    </source>
</evidence>
<dbReference type="OMA" id="KWLAEFH"/>